<feature type="region of interest" description="Disordered" evidence="1">
    <location>
        <begin position="390"/>
        <end position="413"/>
    </location>
</feature>
<gene>
    <name evidence="2" type="ORF">CRG98_040468</name>
</gene>
<dbReference type="PANTHER" id="PTHR37610:SF97">
    <property type="entry name" value="RETROTRANSPOSON GAG DOMAIN-CONTAINING PROTEIN"/>
    <property type="match status" value="1"/>
</dbReference>
<feature type="compositionally biased region" description="Basic and acidic residues" evidence="1">
    <location>
        <begin position="273"/>
        <end position="284"/>
    </location>
</feature>
<proteinExistence type="predicted"/>
<dbReference type="AlphaFoldDB" id="A0A2I0I582"/>
<accession>A0A2I0I582</accession>
<protein>
    <recommendedName>
        <fullName evidence="4">Retrotransposon Copia-like N-terminal domain-containing protein</fullName>
    </recommendedName>
</protein>
<evidence type="ECO:0000313" key="3">
    <source>
        <dbReference type="Proteomes" id="UP000233551"/>
    </source>
</evidence>
<keyword evidence="3" id="KW-1185">Reference proteome</keyword>
<sequence length="448" mass="50554">MLIALRARNKLAFIDGSLERLDDEDPLKERWERCNSTVLAWIFNTMEGSLQATVAYAVDARSLWDDLKERFSEGNQSRDRPSKKLGCEERPKLSEAQIERTQPRQCKERVRGPNAWRPYPTNISRDYYPCFPRMPSTQTDLSDRTSRRTLGVGELRGGVYYLKRVTTAPQKCQAVVEESADIWHQRLGHPSRTIKLKDTPQQNSRVERKYRHILNVARALMFQASLPTKENEQSNQQEGGGPLFLEDTSVGLRRAIGCSQPNTEQLGFFGDSSSDRSKRWEKPSSARQRQSSTEEEERPSDTDGPSSVQQSLTDTDHIVERMGCGQRGKDWAAQEEISDSGQAERPAGPVLEAIRDNSASGQTEKSPVRITEARGSIMGAKGSILQFKREGESSKKGFSSGNLEESQEVTLRRSKRVPSLPNHFKDYIVHTARYKTPSPVLPTTLHSS</sequence>
<feature type="region of interest" description="Disordered" evidence="1">
    <location>
        <begin position="71"/>
        <end position="113"/>
    </location>
</feature>
<reference evidence="2 3" key="1">
    <citation type="submission" date="2017-11" db="EMBL/GenBank/DDBJ databases">
        <title>De-novo sequencing of pomegranate (Punica granatum L.) genome.</title>
        <authorList>
            <person name="Akparov Z."/>
            <person name="Amiraslanov A."/>
            <person name="Hajiyeva S."/>
            <person name="Abbasov M."/>
            <person name="Kaur K."/>
            <person name="Hamwieh A."/>
            <person name="Solovyev V."/>
            <person name="Salamov A."/>
            <person name="Braich B."/>
            <person name="Kosarev P."/>
            <person name="Mahmoud A."/>
            <person name="Hajiyev E."/>
            <person name="Babayeva S."/>
            <person name="Izzatullayeva V."/>
            <person name="Mammadov A."/>
            <person name="Mammadov A."/>
            <person name="Sharifova S."/>
            <person name="Ojaghi J."/>
            <person name="Eynullazada K."/>
            <person name="Bayramov B."/>
            <person name="Abdulazimova A."/>
            <person name="Shahmuradov I."/>
        </authorList>
    </citation>
    <scope>NUCLEOTIDE SEQUENCE [LARGE SCALE GENOMIC DNA]</scope>
    <source>
        <strain evidence="3">cv. AG2017</strain>
        <tissue evidence="2">Leaf</tissue>
    </source>
</reference>
<dbReference type="Proteomes" id="UP000233551">
    <property type="component" value="Unassembled WGS sequence"/>
</dbReference>
<feature type="compositionally biased region" description="Polar residues" evidence="1">
    <location>
        <begin position="303"/>
        <end position="313"/>
    </location>
</feature>
<evidence type="ECO:0000256" key="1">
    <source>
        <dbReference type="SAM" id="MobiDB-lite"/>
    </source>
</evidence>
<organism evidence="2 3">
    <name type="scientific">Punica granatum</name>
    <name type="common">Pomegranate</name>
    <dbReference type="NCBI Taxonomy" id="22663"/>
    <lineage>
        <taxon>Eukaryota</taxon>
        <taxon>Viridiplantae</taxon>
        <taxon>Streptophyta</taxon>
        <taxon>Embryophyta</taxon>
        <taxon>Tracheophyta</taxon>
        <taxon>Spermatophyta</taxon>
        <taxon>Magnoliopsida</taxon>
        <taxon>eudicotyledons</taxon>
        <taxon>Gunneridae</taxon>
        <taxon>Pentapetalae</taxon>
        <taxon>rosids</taxon>
        <taxon>malvids</taxon>
        <taxon>Myrtales</taxon>
        <taxon>Lythraceae</taxon>
        <taxon>Punica</taxon>
    </lineage>
</organism>
<evidence type="ECO:0000313" key="2">
    <source>
        <dbReference type="EMBL" id="PKI39131.1"/>
    </source>
</evidence>
<dbReference type="PANTHER" id="PTHR37610">
    <property type="entry name" value="CCHC-TYPE DOMAIN-CONTAINING PROTEIN"/>
    <property type="match status" value="1"/>
</dbReference>
<evidence type="ECO:0008006" key="4">
    <source>
        <dbReference type="Google" id="ProtNLM"/>
    </source>
</evidence>
<feature type="non-terminal residue" evidence="2">
    <location>
        <position position="448"/>
    </location>
</feature>
<name>A0A2I0I582_PUNGR</name>
<dbReference type="EMBL" id="PGOL01003884">
    <property type="protein sequence ID" value="PKI39131.1"/>
    <property type="molecule type" value="Genomic_DNA"/>
</dbReference>
<feature type="region of interest" description="Disordered" evidence="1">
    <location>
        <begin position="261"/>
        <end position="313"/>
    </location>
</feature>
<feature type="region of interest" description="Disordered" evidence="1">
    <location>
        <begin position="326"/>
        <end position="375"/>
    </location>
</feature>
<feature type="compositionally biased region" description="Basic and acidic residues" evidence="1">
    <location>
        <begin position="71"/>
        <end position="111"/>
    </location>
</feature>
<comment type="caution">
    <text evidence="2">The sequence shown here is derived from an EMBL/GenBank/DDBJ whole genome shotgun (WGS) entry which is preliminary data.</text>
</comment>